<dbReference type="AlphaFoldDB" id="A0A084FWP8"/>
<keyword evidence="2" id="KW-1133">Transmembrane helix</keyword>
<dbReference type="Gene3D" id="2.40.70.10">
    <property type="entry name" value="Acid Proteases"/>
    <property type="match status" value="2"/>
</dbReference>
<dbReference type="Proteomes" id="UP000028545">
    <property type="component" value="Unassembled WGS sequence"/>
</dbReference>
<evidence type="ECO:0000256" key="2">
    <source>
        <dbReference type="SAM" id="Phobius"/>
    </source>
</evidence>
<proteinExistence type="predicted"/>
<evidence type="ECO:0000259" key="4">
    <source>
        <dbReference type="PROSITE" id="PS51767"/>
    </source>
</evidence>
<name>A0A084FWP8_PSEDA</name>
<dbReference type="InterPro" id="IPR021109">
    <property type="entry name" value="Peptidase_aspartic_dom_sf"/>
</dbReference>
<keyword evidence="6" id="KW-1185">Reference proteome</keyword>
<feature type="transmembrane region" description="Helical" evidence="2">
    <location>
        <begin position="462"/>
        <end position="486"/>
    </location>
</feature>
<dbReference type="KEGG" id="sapo:SAPIO_CDS9379"/>
<evidence type="ECO:0000256" key="1">
    <source>
        <dbReference type="SAM" id="MobiDB-lite"/>
    </source>
</evidence>
<dbReference type="OrthoDB" id="5361565at2759"/>
<reference evidence="5 6" key="1">
    <citation type="journal article" date="2014" name="Genome Announc.">
        <title>Draft genome sequence of the pathogenic fungus Scedosporium apiospermum.</title>
        <authorList>
            <person name="Vandeputte P."/>
            <person name="Ghamrawi S."/>
            <person name="Rechenmann M."/>
            <person name="Iltis A."/>
            <person name="Giraud S."/>
            <person name="Fleury M."/>
            <person name="Thornton C."/>
            <person name="Delhaes L."/>
            <person name="Meyer W."/>
            <person name="Papon N."/>
            <person name="Bouchara J.P."/>
        </authorList>
    </citation>
    <scope>NUCLEOTIDE SEQUENCE [LARGE SCALE GENOMIC DNA]</scope>
    <source>
        <strain evidence="5 6">IHEM 14462</strain>
    </source>
</reference>
<dbReference type="GeneID" id="27728451"/>
<evidence type="ECO:0000256" key="3">
    <source>
        <dbReference type="SAM" id="SignalP"/>
    </source>
</evidence>
<keyword evidence="3" id="KW-0732">Signal</keyword>
<dbReference type="InterPro" id="IPR033121">
    <property type="entry name" value="PEPTIDASE_A1"/>
</dbReference>
<keyword evidence="2" id="KW-0472">Membrane</keyword>
<dbReference type="VEuPathDB" id="FungiDB:SAPIO_CDS9379"/>
<dbReference type="SUPFAM" id="SSF50630">
    <property type="entry name" value="Acid proteases"/>
    <property type="match status" value="1"/>
</dbReference>
<protein>
    <submittedName>
        <fullName evidence="5">Putative Aspartic-type endopeptidase</fullName>
    </submittedName>
</protein>
<dbReference type="PROSITE" id="PS51767">
    <property type="entry name" value="PEPTIDASE_A1"/>
    <property type="match status" value="1"/>
</dbReference>
<feature type="region of interest" description="Disordered" evidence="1">
    <location>
        <begin position="424"/>
        <end position="457"/>
    </location>
</feature>
<evidence type="ECO:0000313" key="6">
    <source>
        <dbReference type="Proteomes" id="UP000028545"/>
    </source>
</evidence>
<comment type="caution">
    <text evidence="5">The sequence shown here is derived from an EMBL/GenBank/DDBJ whole genome shotgun (WGS) entry which is preliminary data.</text>
</comment>
<feature type="domain" description="Peptidase A1" evidence="4">
    <location>
        <begin position="54"/>
        <end position="403"/>
    </location>
</feature>
<sequence length="566" mass="61595">MWLSNPQSRILCRVRAIVLLLACQTWTVASAACAPKPLSTKIRNVTLSNRLQSRGIALAVGTPEQEFAFLPQWPLNNTLIYGTNGFCMPPAPNTQNGCTVWRGGQYDQLASDTRKRPTIGAYPDDNAPYPSMNFISDTLKLTTNVSLDDFPMGIARSDWGQEGYHPMMAVGLGSNSTLLNTLKAAGKIASRSWSMFYGLTGADANAQLDGSFILGGYDRAKVKGGGYTERLSTNPNCRSQILVTITDISLNFPNGTDASLFPKGLSSSIPACLVPDYPALMKMPRKPCFDNFERLTNVTLSKRSWGVAYSSMLYCKGDEPYRGDLTFTLQSGLSIRIPNDQLVVPELTIDCDTGALHRNSSAQNLVILPPQDDNENDISQLGRQFLSSAYVMANLDAGEFTIWESNPTSNEDLVAIDTNGTEVSDFCAATTPDPASGETSPDSASSEGSVEQKDGSKSMTPVIIAGIAVSGFVFLAGVGAALFCLLRHWKRRRRRERAAAVDSSPSPPPEYSKKPDNTRHEKQEREMAPSKVNSRVMGPSRGKPSNAGTCELGVEKWETTKYYIRS</sequence>
<feature type="chain" id="PRO_5001775056" evidence="3">
    <location>
        <begin position="32"/>
        <end position="566"/>
    </location>
</feature>
<dbReference type="HOGENOM" id="CLU_028892_1_0_1"/>
<feature type="signal peptide" evidence="3">
    <location>
        <begin position="1"/>
        <end position="31"/>
    </location>
</feature>
<feature type="compositionally biased region" description="Polar residues" evidence="1">
    <location>
        <begin position="437"/>
        <end position="449"/>
    </location>
</feature>
<gene>
    <name evidence="5" type="ORF">SAPIO_CDS9379</name>
</gene>
<dbReference type="EMBL" id="JOWA01000143">
    <property type="protein sequence ID" value="KEZ39510.1"/>
    <property type="molecule type" value="Genomic_DNA"/>
</dbReference>
<dbReference type="RefSeq" id="XP_016639309.1">
    <property type="nucleotide sequence ID" value="XM_016790799.1"/>
</dbReference>
<accession>A0A084FWP8</accession>
<feature type="compositionally biased region" description="Basic and acidic residues" evidence="1">
    <location>
        <begin position="511"/>
        <end position="528"/>
    </location>
</feature>
<keyword evidence="2" id="KW-0812">Transmembrane</keyword>
<dbReference type="OMA" id="LMEAPMD"/>
<evidence type="ECO:0000313" key="5">
    <source>
        <dbReference type="EMBL" id="KEZ39510.1"/>
    </source>
</evidence>
<feature type="region of interest" description="Disordered" evidence="1">
    <location>
        <begin position="497"/>
        <end position="549"/>
    </location>
</feature>
<organism evidence="5 6">
    <name type="scientific">Pseudallescheria apiosperma</name>
    <name type="common">Scedosporium apiospermum</name>
    <dbReference type="NCBI Taxonomy" id="563466"/>
    <lineage>
        <taxon>Eukaryota</taxon>
        <taxon>Fungi</taxon>
        <taxon>Dikarya</taxon>
        <taxon>Ascomycota</taxon>
        <taxon>Pezizomycotina</taxon>
        <taxon>Sordariomycetes</taxon>
        <taxon>Hypocreomycetidae</taxon>
        <taxon>Microascales</taxon>
        <taxon>Microascaceae</taxon>
        <taxon>Scedosporium</taxon>
    </lineage>
</organism>